<dbReference type="EMBL" id="CM029053">
    <property type="protein sequence ID" value="KAG2553732.1"/>
    <property type="molecule type" value="Genomic_DNA"/>
</dbReference>
<sequence>MRWKRNGTDRHDVLVRRGRPFCPPVGKISHSPEGKASDPTERKSFVLCSLECEKPTIGKHRWSVLSSLWCARREGPSVRRLASLVDSRVIVKSGPHLFVWCTSCVVMWYIGCPFPFPFTFSFRLPPTRWRTRKLPRGAAAPEVQGVGAGPYQQVTPRIKHDASFPALSFCFLLCNAFHGGPPSKPPVLVSE</sequence>
<proteinExistence type="predicted"/>
<dbReference type="Proteomes" id="UP000823388">
    <property type="component" value="Chromosome 9K"/>
</dbReference>
<evidence type="ECO:0000313" key="3">
    <source>
        <dbReference type="Proteomes" id="UP000823388"/>
    </source>
</evidence>
<keyword evidence="1" id="KW-0812">Transmembrane</keyword>
<keyword evidence="1" id="KW-1133">Transmembrane helix</keyword>
<evidence type="ECO:0000313" key="2">
    <source>
        <dbReference type="EMBL" id="KAG2553732.1"/>
    </source>
</evidence>
<protein>
    <submittedName>
        <fullName evidence="2">Uncharacterized protein</fullName>
    </submittedName>
</protein>
<reference evidence="2" key="1">
    <citation type="submission" date="2020-05" db="EMBL/GenBank/DDBJ databases">
        <title>WGS assembly of Panicum virgatum.</title>
        <authorList>
            <person name="Lovell J.T."/>
            <person name="Jenkins J."/>
            <person name="Shu S."/>
            <person name="Juenger T.E."/>
            <person name="Schmutz J."/>
        </authorList>
    </citation>
    <scope>NUCLEOTIDE SEQUENCE</scope>
    <source>
        <strain evidence="2">AP13</strain>
    </source>
</reference>
<keyword evidence="3" id="KW-1185">Reference proteome</keyword>
<evidence type="ECO:0000256" key="1">
    <source>
        <dbReference type="SAM" id="Phobius"/>
    </source>
</evidence>
<comment type="caution">
    <text evidence="2">The sequence shown here is derived from an EMBL/GenBank/DDBJ whole genome shotgun (WGS) entry which is preliminary data.</text>
</comment>
<keyword evidence="1" id="KW-0472">Membrane</keyword>
<name>A0A8T0P0H2_PANVG</name>
<accession>A0A8T0P0H2</accession>
<organism evidence="2 3">
    <name type="scientific">Panicum virgatum</name>
    <name type="common">Blackwell switchgrass</name>
    <dbReference type="NCBI Taxonomy" id="38727"/>
    <lineage>
        <taxon>Eukaryota</taxon>
        <taxon>Viridiplantae</taxon>
        <taxon>Streptophyta</taxon>
        <taxon>Embryophyta</taxon>
        <taxon>Tracheophyta</taxon>
        <taxon>Spermatophyta</taxon>
        <taxon>Magnoliopsida</taxon>
        <taxon>Liliopsida</taxon>
        <taxon>Poales</taxon>
        <taxon>Poaceae</taxon>
        <taxon>PACMAD clade</taxon>
        <taxon>Panicoideae</taxon>
        <taxon>Panicodae</taxon>
        <taxon>Paniceae</taxon>
        <taxon>Panicinae</taxon>
        <taxon>Panicum</taxon>
        <taxon>Panicum sect. Hiantes</taxon>
    </lineage>
</organism>
<dbReference type="AlphaFoldDB" id="A0A8T0P0H2"/>
<gene>
    <name evidence="2" type="ORF">PVAP13_9KG618600</name>
</gene>
<feature type="transmembrane region" description="Helical" evidence="1">
    <location>
        <begin position="97"/>
        <end position="116"/>
    </location>
</feature>